<comment type="subcellular location">
    <subcellularLocation>
        <location evidence="2">Chromosome</location>
    </subcellularLocation>
    <subcellularLocation>
        <location evidence="1">Nucleus</location>
    </subcellularLocation>
</comment>
<evidence type="ECO:0000256" key="5">
    <source>
        <dbReference type="ARBA" id="ARBA00022679"/>
    </source>
</evidence>
<evidence type="ECO:0000259" key="14">
    <source>
        <dbReference type="PROSITE" id="PS50016"/>
    </source>
</evidence>
<keyword evidence="11" id="KW-0539">Nucleus</keyword>
<evidence type="ECO:0000259" key="16">
    <source>
        <dbReference type="PROSITE" id="PS50868"/>
    </source>
</evidence>
<dbReference type="InterPro" id="IPR046341">
    <property type="entry name" value="SET_dom_sf"/>
</dbReference>
<evidence type="ECO:0000259" key="15">
    <source>
        <dbReference type="PROSITE" id="PS50280"/>
    </source>
</evidence>
<evidence type="ECO:0000256" key="11">
    <source>
        <dbReference type="ARBA" id="ARBA00023242"/>
    </source>
</evidence>
<feature type="compositionally biased region" description="Basic and acidic residues" evidence="13">
    <location>
        <begin position="206"/>
        <end position="218"/>
    </location>
</feature>
<evidence type="ECO:0000256" key="13">
    <source>
        <dbReference type="SAM" id="MobiDB-lite"/>
    </source>
</evidence>
<dbReference type="PROSITE" id="PS51215">
    <property type="entry name" value="AWS"/>
    <property type="match status" value="1"/>
</dbReference>
<evidence type="ECO:0000259" key="17">
    <source>
        <dbReference type="PROSITE" id="PS51215"/>
    </source>
</evidence>
<accession>A0AAD3H1N0</accession>
<dbReference type="InterPro" id="IPR013083">
    <property type="entry name" value="Znf_RING/FYVE/PHD"/>
</dbReference>
<dbReference type="InterPro" id="IPR050777">
    <property type="entry name" value="SET2_Histone-Lys_MeTrsfase"/>
</dbReference>
<feature type="domain" description="SET" evidence="15">
    <location>
        <begin position="466"/>
        <end position="585"/>
    </location>
</feature>
<keyword evidence="4" id="KW-0489">Methyltransferase</keyword>
<dbReference type="Proteomes" id="UP001054902">
    <property type="component" value="Unassembled WGS sequence"/>
</dbReference>
<dbReference type="Gene3D" id="3.30.40.10">
    <property type="entry name" value="Zinc/RING finger domain, C3HC4 (zinc finger)"/>
    <property type="match status" value="2"/>
</dbReference>
<evidence type="ECO:0000313" key="19">
    <source>
        <dbReference type="Proteomes" id="UP001054902"/>
    </source>
</evidence>
<evidence type="ECO:0000256" key="7">
    <source>
        <dbReference type="ARBA" id="ARBA00022723"/>
    </source>
</evidence>
<dbReference type="PROSITE" id="PS50280">
    <property type="entry name" value="SET"/>
    <property type="match status" value="1"/>
</dbReference>
<dbReference type="AlphaFoldDB" id="A0AAD3H1N0"/>
<dbReference type="GO" id="GO:0005694">
    <property type="term" value="C:chromosome"/>
    <property type="evidence" value="ECO:0007669"/>
    <property type="project" value="UniProtKB-SubCell"/>
</dbReference>
<evidence type="ECO:0000256" key="9">
    <source>
        <dbReference type="ARBA" id="ARBA00022833"/>
    </source>
</evidence>
<comment type="caution">
    <text evidence="18">The sequence shown here is derived from an EMBL/GenBank/DDBJ whole genome shotgun (WGS) entry which is preliminary data.</text>
</comment>
<evidence type="ECO:0000256" key="2">
    <source>
        <dbReference type="ARBA" id="ARBA00004286"/>
    </source>
</evidence>
<dbReference type="Pfam" id="PF22908">
    <property type="entry name" value="PHD_NSD"/>
    <property type="match status" value="1"/>
</dbReference>
<dbReference type="InterPro" id="IPR001965">
    <property type="entry name" value="Znf_PHD"/>
</dbReference>
<evidence type="ECO:0000256" key="6">
    <source>
        <dbReference type="ARBA" id="ARBA00022691"/>
    </source>
</evidence>
<keyword evidence="19" id="KW-1185">Reference proteome</keyword>
<dbReference type="SMART" id="SM00508">
    <property type="entry name" value="PostSET"/>
    <property type="match status" value="1"/>
</dbReference>
<evidence type="ECO:0000256" key="4">
    <source>
        <dbReference type="ARBA" id="ARBA00022603"/>
    </source>
</evidence>
<dbReference type="Gene3D" id="2.170.270.10">
    <property type="entry name" value="SET domain"/>
    <property type="match status" value="1"/>
</dbReference>
<dbReference type="GO" id="GO:0008270">
    <property type="term" value="F:zinc ion binding"/>
    <property type="evidence" value="ECO:0007669"/>
    <property type="project" value="UniProtKB-KW"/>
</dbReference>
<evidence type="ECO:0000256" key="3">
    <source>
        <dbReference type="ARBA" id="ARBA00022454"/>
    </source>
</evidence>
<name>A0AAD3H1N0_9STRA</name>
<reference evidence="18 19" key="1">
    <citation type="journal article" date="2021" name="Sci. Rep.">
        <title>The genome of the diatom Chaetoceros tenuissimus carries an ancient integrated fragment of an extant virus.</title>
        <authorList>
            <person name="Hongo Y."/>
            <person name="Kimura K."/>
            <person name="Takaki Y."/>
            <person name="Yoshida Y."/>
            <person name="Baba S."/>
            <person name="Kobayashi G."/>
            <person name="Nagasaki K."/>
            <person name="Hano T."/>
            <person name="Tomaru Y."/>
        </authorList>
    </citation>
    <scope>NUCLEOTIDE SEQUENCE [LARGE SCALE GENOMIC DNA]</scope>
    <source>
        <strain evidence="18 19">NIES-3715</strain>
    </source>
</reference>
<keyword evidence="7" id="KW-0479">Metal-binding</keyword>
<dbReference type="GO" id="GO:0005634">
    <property type="term" value="C:nucleus"/>
    <property type="evidence" value="ECO:0007669"/>
    <property type="project" value="UniProtKB-SubCell"/>
</dbReference>
<feature type="region of interest" description="Disordered" evidence="13">
    <location>
        <begin position="20"/>
        <end position="54"/>
    </location>
</feature>
<evidence type="ECO:0000256" key="1">
    <source>
        <dbReference type="ARBA" id="ARBA00004123"/>
    </source>
</evidence>
<dbReference type="InterPro" id="IPR003616">
    <property type="entry name" value="Post-SET_dom"/>
</dbReference>
<keyword evidence="3" id="KW-0158">Chromosome</keyword>
<dbReference type="PANTHER" id="PTHR22884">
    <property type="entry name" value="SET DOMAIN PROTEINS"/>
    <property type="match status" value="1"/>
</dbReference>
<organism evidence="18 19">
    <name type="scientific">Chaetoceros tenuissimus</name>
    <dbReference type="NCBI Taxonomy" id="426638"/>
    <lineage>
        <taxon>Eukaryota</taxon>
        <taxon>Sar</taxon>
        <taxon>Stramenopiles</taxon>
        <taxon>Ochrophyta</taxon>
        <taxon>Bacillariophyta</taxon>
        <taxon>Coscinodiscophyceae</taxon>
        <taxon>Chaetocerotophycidae</taxon>
        <taxon>Chaetocerotales</taxon>
        <taxon>Chaetocerotaceae</taxon>
        <taxon>Chaetoceros</taxon>
    </lineage>
</organism>
<dbReference type="InterPro" id="IPR006560">
    <property type="entry name" value="AWS_dom"/>
</dbReference>
<feature type="region of interest" description="Disordered" evidence="13">
    <location>
        <begin position="203"/>
        <end position="235"/>
    </location>
</feature>
<dbReference type="EMBL" id="BLLK01000022">
    <property type="protein sequence ID" value="GFH46594.1"/>
    <property type="molecule type" value="Genomic_DNA"/>
</dbReference>
<evidence type="ECO:0000256" key="12">
    <source>
        <dbReference type="PROSITE-ProRule" id="PRU00146"/>
    </source>
</evidence>
<dbReference type="SUPFAM" id="SSF82199">
    <property type="entry name" value="SET domain"/>
    <property type="match status" value="1"/>
</dbReference>
<evidence type="ECO:0000256" key="8">
    <source>
        <dbReference type="ARBA" id="ARBA00022771"/>
    </source>
</evidence>
<dbReference type="InterPro" id="IPR055198">
    <property type="entry name" value="NSD_PHD"/>
</dbReference>
<dbReference type="GO" id="GO:0032259">
    <property type="term" value="P:methylation"/>
    <property type="evidence" value="ECO:0007669"/>
    <property type="project" value="UniProtKB-KW"/>
</dbReference>
<dbReference type="SMART" id="SM00249">
    <property type="entry name" value="PHD"/>
    <property type="match status" value="3"/>
</dbReference>
<dbReference type="GO" id="GO:0042054">
    <property type="term" value="F:histone methyltransferase activity"/>
    <property type="evidence" value="ECO:0007669"/>
    <property type="project" value="InterPro"/>
</dbReference>
<dbReference type="PROSITE" id="PS50016">
    <property type="entry name" value="ZF_PHD_2"/>
    <property type="match status" value="1"/>
</dbReference>
<dbReference type="InterPro" id="IPR019787">
    <property type="entry name" value="Znf_PHD-finger"/>
</dbReference>
<dbReference type="Pfam" id="PF00856">
    <property type="entry name" value="SET"/>
    <property type="match status" value="1"/>
</dbReference>
<gene>
    <name evidence="18" type="ORF">CTEN210_03068</name>
</gene>
<feature type="domain" description="PHD-type" evidence="14">
    <location>
        <begin position="62"/>
        <end position="117"/>
    </location>
</feature>
<dbReference type="SUPFAM" id="SSF57903">
    <property type="entry name" value="FYVE/PHD zinc finger"/>
    <property type="match status" value="1"/>
</dbReference>
<keyword evidence="10" id="KW-0156">Chromatin regulator</keyword>
<keyword evidence="5" id="KW-0808">Transferase</keyword>
<dbReference type="SMART" id="SM00317">
    <property type="entry name" value="SET"/>
    <property type="match status" value="1"/>
</dbReference>
<evidence type="ECO:0000256" key="10">
    <source>
        <dbReference type="ARBA" id="ARBA00022853"/>
    </source>
</evidence>
<evidence type="ECO:0000313" key="18">
    <source>
        <dbReference type="EMBL" id="GFH46594.1"/>
    </source>
</evidence>
<keyword evidence="6" id="KW-0949">S-adenosyl-L-methionine</keyword>
<keyword evidence="8 12" id="KW-0863">Zinc-finger</keyword>
<feature type="domain" description="AWS" evidence="17">
    <location>
        <begin position="404"/>
        <end position="464"/>
    </location>
</feature>
<dbReference type="InterPro" id="IPR011011">
    <property type="entry name" value="Znf_FYVE_PHD"/>
</dbReference>
<proteinExistence type="predicted"/>
<dbReference type="InterPro" id="IPR001214">
    <property type="entry name" value="SET_dom"/>
</dbReference>
<keyword evidence="9" id="KW-0862">Zinc</keyword>
<protein>
    <submittedName>
        <fullName evidence="18">Histone-lysine N-methyltransferase ASH1L</fullName>
    </submittedName>
</protein>
<sequence>MNYGSKTVLSDSLESKKRALEEINAANAETSTPVPVETAEEEKPKPKKKRKPQAKTTQIDTIWICTECREAECATNTDSPLLLCEGKCGRPFHYPCAGLASLPPENESWVCKDCQDNKYICAVCQEYGEELTEVHKCEKKDCGLFFHESCLDMYDVDIVLKEVPHPNYKDNVEDENEESSISKTLTVPKFTCPAHFCATCSGGPPPKEEEMNKEKDEIPTEVQKGGKKKKAKKKENTFGEKRNEILFRCLECPTTFHISCIPPNAKFHELALLCGEHALTSKLPFLDQQDSLQAQVEKETEKIMQKLYKQPEKAGKKIIKDVSDESNKWLFGLKGDSITKYDRQLSKLIQENGSFTNMAGNHLKSLGFCAPCSIQKEVHSKPPKYTAVHSNQYDPKLRPKRHPPSNECCQCKPKEDGSKICDETCMNRILGLECIGKEETIKSNSYYNCSNGVDCGNRALGRRQFTKCKPKRERGKGWGLVPVRGAKKGDLIQEYVGEIIDEETKKKRLEAWAKDHPNDPNFYIMSLEPGWYIDARVKGGLSRFINHSCGPNCKLIPMNVGGQIRVGIFALRDIKPGEFLCYDYKFDTRGSDKFVCRCGAPECRGTMNGGLKDNEENDKKKTKKDIWADMKSKLEKDKQFLEDLEKDRKTRLNQVGAAVPGEVGEGARPVAAMPTTEFFWTGLCLTRNVIQGSDFASRLLKKEEKAKKPKVKSNMNTTPVDVFAQLKS</sequence>
<feature type="domain" description="Post-SET" evidence="16">
    <location>
        <begin position="592"/>
        <end position="608"/>
    </location>
</feature>
<dbReference type="PROSITE" id="PS50868">
    <property type="entry name" value="POST_SET"/>
    <property type="match status" value="1"/>
</dbReference>